<dbReference type="InterPro" id="IPR008271">
    <property type="entry name" value="Ser/Thr_kinase_AS"/>
</dbReference>
<dbReference type="GO" id="GO:0033316">
    <property type="term" value="P:meiotic spindle assembly checkpoint signaling"/>
    <property type="evidence" value="ECO:0007669"/>
    <property type="project" value="TreeGrafter"/>
</dbReference>
<dbReference type="GO" id="GO:0004674">
    <property type="term" value="F:protein serine/threonine kinase activity"/>
    <property type="evidence" value="ECO:0007669"/>
    <property type="project" value="UniProtKB-KW"/>
</dbReference>
<protein>
    <submittedName>
        <fullName evidence="9">Serine/threonine-protein kinase Nek1</fullName>
    </submittedName>
</protein>
<accession>A0AAV9BTF8</accession>
<feature type="domain" description="Protein kinase" evidence="8">
    <location>
        <begin position="378"/>
        <end position="671"/>
    </location>
</feature>
<feature type="binding site" evidence="6">
    <location>
        <position position="406"/>
    </location>
    <ligand>
        <name>ATP</name>
        <dbReference type="ChEBI" id="CHEBI:30616"/>
    </ligand>
</feature>
<gene>
    <name evidence="9" type="ORF">QJS04_geneDACA020672</name>
</gene>
<reference evidence="9" key="2">
    <citation type="submission" date="2023-06" db="EMBL/GenBank/DDBJ databases">
        <authorList>
            <person name="Ma L."/>
            <person name="Liu K.-W."/>
            <person name="Li Z."/>
            <person name="Hsiao Y.-Y."/>
            <person name="Qi Y."/>
            <person name="Fu T."/>
            <person name="Tang G."/>
            <person name="Zhang D."/>
            <person name="Sun W.-H."/>
            <person name="Liu D.-K."/>
            <person name="Li Y."/>
            <person name="Chen G.-Z."/>
            <person name="Liu X.-D."/>
            <person name="Liao X.-Y."/>
            <person name="Jiang Y.-T."/>
            <person name="Yu X."/>
            <person name="Hao Y."/>
            <person name="Huang J."/>
            <person name="Zhao X.-W."/>
            <person name="Ke S."/>
            <person name="Chen Y.-Y."/>
            <person name="Wu W.-L."/>
            <person name="Hsu J.-L."/>
            <person name="Lin Y.-F."/>
            <person name="Huang M.-D."/>
            <person name="Li C.-Y."/>
            <person name="Huang L."/>
            <person name="Wang Z.-W."/>
            <person name="Zhao X."/>
            <person name="Zhong W.-Y."/>
            <person name="Peng D.-H."/>
            <person name="Ahmad S."/>
            <person name="Lan S."/>
            <person name="Zhang J.-S."/>
            <person name="Tsai W.-C."/>
            <person name="Van De Peer Y."/>
            <person name="Liu Z.-J."/>
        </authorList>
    </citation>
    <scope>NUCLEOTIDE SEQUENCE</scope>
    <source>
        <strain evidence="9">SCP</strain>
        <tissue evidence="9">Leaves</tissue>
    </source>
</reference>
<keyword evidence="10" id="KW-1185">Reference proteome</keyword>
<feature type="compositionally biased region" description="Basic and acidic residues" evidence="7">
    <location>
        <begin position="240"/>
        <end position="250"/>
    </location>
</feature>
<evidence type="ECO:0000256" key="2">
    <source>
        <dbReference type="ARBA" id="ARBA00022679"/>
    </source>
</evidence>
<keyword evidence="3 6" id="KW-0547">Nucleotide-binding</keyword>
<dbReference type="GO" id="GO:0004712">
    <property type="term" value="F:protein serine/threonine/tyrosine kinase activity"/>
    <property type="evidence" value="ECO:0007669"/>
    <property type="project" value="TreeGrafter"/>
</dbReference>
<evidence type="ECO:0000256" key="1">
    <source>
        <dbReference type="ARBA" id="ARBA00022527"/>
    </source>
</evidence>
<dbReference type="PANTHER" id="PTHR22974:SF21">
    <property type="entry name" value="DUAL SPECIFICITY PROTEIN KINASE TTK"/>
    <property type="match status" value="1"/>
</dbReference>
<evidence type="ECO:0000256" key="5">
    <source>
        <dbReference type="ARBA" id="ARBA00022840"/>
    </source>
</evidence>
<dbReference type="InterPro" id="IPR011009">
    <property type="entry name" value="Kinase-like_dom_sf"/>
</dbReference>
<dbReference type="GO" id="GO:0007094">
    <property type="term" value="P:mitotic spindle assembly checkpoint signaling"/>
    <property type="evidence" value="ECO:0007669"/>
    <property type="project" value="TreeGrafter"/>
</dbReference>
<dbReference type="CDD" id="cd14131">
    <property type="entry name" value="PKc_Mps1"/>
    <property type="match status" value="1"/>
</dbReference>
<reference evidence="9" key="1">
    <citation type="journal article" date="2023" name="Nat. Commun.">
        <title>Diploid and tetraploid genomes of Acorus and the evolution of monocots.</title>
        <authorList>
            <person name="Ma L."/>
            <person name="Liu K.W."/>
            <person name="Li Z."/>
            <person name="Hsiao Y.Y."/>
            <person name="Qi Y."/>
            <person name="Fu T."/>
            <person name="Tang G.D."/>
            <person name="Zhang D."/>
            <person name="Sun W.H."/>
            <person name="Liu D.K."/>
            <person name="Li Y."/>
            <person name="Chen G.Z."/>
            <person name="Liu X.D."/>
            <person name="Liao X.Y."/>
            <person name="Jiang Y.T."/>
            <person name="Yu X."/>
            <person name="Hao Y."/>
            <person name="Huang J."/>
            <person name="Zhao X.W."/>
            <person name="Ke S."/>
            <person name="Chen Y.Y."/>
            <person name="Wu W.L."/>
            <person name="Hsu J.L."/>
            <person name="Lin Y.F."/>
            <person name="Huang M.D."/>
            <person name="Li C.Y."/>
            <person name="Huang L."/>
            <person name="Wang Z.W."/>
            <person name="Zhao X."/>
            <person name="Zhong W.Y."/>
            <person name="Peng D.H."/>
            <person name="Ahmad S."/>
            <person name="Lan S."/>
            <person name="Zhang J.S."/>
            <person name="Tsai W.C."/>
            <person name="Van de Peer Y."/>
            <person name="Liu Z.J."/>
        </authorList>
    </citation>
    <scope>NUCLEOTIDE SEQUENCE</scope>
    <source>
        <strain evidence="9">SCP</strain>
    </source>
</reference>
<dbReference type="Gene3D" id="3.30.200.20">
    <property type="entry name" value="Phosphorylase Kinase, domain 1"/>
    <property type="match status" value="1"/>
</dbReference>
<feature type="region of interest" description="Disordered" evidence="7">
    <location>
        <begin position="236"/>
        <end position="259"/>
    </location>
</feature>
<organism evidence="9 10">
    <name type="scientific">Acorus gramineus</name>
    <name type="common">Dwarf sweet flag</name>
    <dbReference type="NCBI Taxonomy" id="55184"/>
    <lineage>
        <taxon>Eukaryota</taxon>
        <taxon>Viridiplantae</taxon>
        <taxon>Streptophyta</taxon>
        <taxon>Embryophyta</taxon>
        <taxon>Tracheophyta</taxon>
        <taxon>Spermatophyta</taxon>
        <taxon>Magnoliopsida</taxon>
        <taxon>Liliopsida</taxon>
        <taxon>Acoraceae</taxon>
        <taxon>Acorus</taxon>
    </lineage>
</organism>
<evidence type="ECO:0000313" key="9">
    <source>
        <dbReference type="EMBL" id="KAK1279747.1"/>
    </source>
</evidence>
<evidence type="ECO:0000256" key="7">
    <source>
        <dbReference type="SAM" id="MobiDB-lite"/>
    </source>
</evidence>
<dbReference type="PANTHER" id="PTHR22974">
    <property type="entry name" value="MIXED LINEAGE PROTEIN KINASE"/>
    <property type="match status" value="1"/>
</dbReference>
<dbReference type="EMBL" id="JAUJYN010000001">
    <property type="protein sequence ID" value="KAK1279747.1"/>
    <property type="molecule type" value="Genomic_DNA"/>
</dbReference>
<dbReference type="PROSITE" id="PS00107">
    <property type="entry name" value="PROTEIN_KINASE_ATP"/>
    <property type="match status" value="1"/>
</dbReference>
<dbReference type="Gene3D" id="1.10.510.10">
    <property type="entry name" value="Transferase(Phosphotransferase) domain 1"/>
    <property type="match status" value="1"/>
</dbReference>
<dbReference type="PROSITE" id="PS00108">
    <property type="entry name" value="PROTEIN_KINASE_ST"/>
    <property type="match status" value="1"/>
</dbReference>
<dbReference type="SUPFAM" id="SSF56112">
    <property type="entry name" value="Protein kinase-like (PK-like)"/>
    <property type="match status" value="1"/>
</dbReference>
<feature type="compositionally biased region" description="Basic and acidic residues" evidence="7">
    <location>
        <begin position="304"/>
        <end position="324"/>
    </location>
</feature>
<dbReference type="GO" id="GO:0034501">
    <property type="term" value="P:protein localization to kinetochore"/>
    <property type="evidence" value="ECO:0007669"/>
    <property type="project" value="TreeGrafter"/>
</dbReference>
<dbReference type="InterPro" id="IPR027084">
    <property type="entry name" value="Mps1_cat"/>
</dbReference>
<dbReference type="Proteomes" id="UP001179952">
    <property type="component" value="Unassembled WGS sequence"/>
</dbReference>
<dbReference type="InterPro" id="IPR000719">
    <property type="entry name" value="Prot_kinase_dom"/>
</dbReference>
<keyword evidence="2" id="KW-0808">Transferase</keyword>
<dbReference type="FunFam" id="3.30.200.20:FF:000269">
    <property type="entry name" value="serine/threonine-protein kinase mph1 isoform X2"/>
    <property type="match status" value="1"/>
</dbReference>
<dbReference type="SMART" id="SM00220">
    <property type="entry name" value="S_TKc"/>
    <property type="match status" value="1"/>
</dbReference>
<dbReference type="GO" id="GO:0005524">
    <property type="term" value="F:ATP binding"/>
    <property type="evidence" value="ECO:0007669"/>
    <property type="project" value="UniProtKB-UniRule"/>
</dbReference>
<evidence type="ECO:0000256" key="4">
    <source>
        <dbReference type="ARBA" id="ARBA00022777"/>
    </source>
</evidence>
<dbReference type="GO" id="GO:0098813">
    <property type="term" value="P:nuclear chromosome segregation"/>
    <property type="evidence" value="ECO:0007669"/>
    <property type="project" value="UniProtKB-ARBA"/>
</dbReference>
<evidence type="ECO:0000259" key="8">
    <source>
        <dbReference type="PROSITE" id="PS50011"/>
    </source>
</evidence>
<keyword evidence="4 9" id="KW-0418">Kinase</keyword>
<feature type="compositionally biased region" description="Polar residues" evidence="7">
    <location>
        <begin position="336"/>
        <end position="347"/>
    </location>
</feature>
<dbReference type="GO" id="GO:0005634">
    <property type="term" value="C:nucleus"/>
    <property type="evidence" value="ECO:0007669"/>
    <property type="project" value="TreeGrafter"/>
</dbReference>
<evidence type="ECO:0000256" key="3">
    <source>
        <dbReference type="ARBA" id="ARBA00022741"/>
    </source>
</evidence>
<dbReference type="PROSITE" id="PS50011">
    <property type="entry name" value="PROTEIN_KINASE_DOM"/>
    <property type="match status" value="1"/>
</dbReference>
<feature type="compositionally biased region" description="Low complexity" evidence="7">
    <location>
        <begin position="13"/>
        <end position="26"/>
    </location>
</feature>
<sequence length="684" mass="75505">MEREANPPPRPLLRPLLSASSSTTSSDFVRNIQAVFKRPRPLGVMPSNLPRAQRILVSQKEGKPVAGGRSGAVAEAVVVASPTDEESSITHPSVSGTLTFEEGRAVAPDCWKGSDGGGDGVGVGTVVMDDCGGLKRADFLTVGDACRRSFACEEGRSSSFDAGSAAVSYEDLKQQEFKPIRSSGMNGQLLHKAEPPPNQHFMAIHQMTRSLASIASSATTMSVNSTSAPRIMSTTYNSHSCRESGSHTDIGESNGNPQLVTRGDCMPNTLGSQASVFTQGSSYTPLTSGIQDQVILEGKGSHAKGNDGDVEPGKVHHLNERSSKGESIFSDVKDSASLTKNSSSHVNSKPPPPSRTEKSHHKKHSDPDAFYKVNGKLYQKLGKIGSGGSSEVHKVIASDCTIYALKKIKLKGRDYPTAYGFCQEIEYLNKLKGKSHIIQLIDYEVTDKTLLEDVMSGINNKKDGRIMNDTYIYMLLEYGEVDLAHMVAQKWKENDGTNWNTDENWLRFYWQQMLLAVNTIHEERIVHSDLKPANFMLVKGSLKLIDFGIAKAIMSDTTNIQRDSQVGTLNYMSPEAFMWNEHDANGNTIKCGRPSDIWSLGCILYQMVYGKTPFADYKTFWAKFKVITDRNHKISYDPLPNIWLIDLMKKCLAWDRNKRWRIPQLLQHPFLVPPMPRELPPSGD</sequence>
<keyword evidence="1" id="KW-0723">Serine/threonine-protein kinase</keyword>
<evidence type="ECO:0000313" key="10">
    <source>
        <dbReference type="Proteomes" id="UP001179952"/>
    </source>
</evidence>
<dbReference type="InterPro" id="IPR017441">
    <property type="entry name" value="Protein_kinase_ATP_BS"/>
</dbReference>
<dbReference type="GO" id="GO:0000776">
    <property type="term" value="C:kinetochore"/>
    <property type="evidence" value="ECO:0007669"/>
    <property type="project" value="TreeGrafter"/>
</dbReference>
<keyword evidence="5 6" id="KW-0067">ATP-binding</keyword>
<name>A0AAV9BTF8_ACOGR</name>
<comment type="caution">
    <text evidence="9">The sequence shown here is derived from an EMBL/GenBank/DDBJ whole genome shotgun (WGS) entry which is preliminary data.</text>
</comment>
<feature type="compositionally biased region" description="Pro residues" evidence="7">
    <location>
        <begin position="1"/>
        <end position="12"/>
    </location>
</feature>
<proteinExistence type="predicted"/>
<feature type="region of interest" description="Disordered" evidence="7">
    <location>
        <begin position="299"/>
        <end position="368"/>
    </location>
</feature>
<evidence type="ECO:0000256" key="6">
    <source>
        <dbReference type="PROSITE-ProRule" id="PRU10141"/>
    </source>
</evidence>
<feature type="region of interest" description="Disordered" evidence="7">
    <location>
        <begin position="1"/>
        <end position="28"/>
    </location>
</feature>
<dbReference type="Pfam" id="PF00069">
    <property type="entry name" value="Pkinase"/>
    <property type="match status" value="1"/>
</dbReference>
<dbReference type="AlphaFoldDB" id="A0AAV9BTF8"/>
<dbReference type="FunFam" id="1.10.510.10:FF:000224">
    <property type="entry name" value="serine/threonine-protein kinase mph1 isoform X1"/>
    <property type="match status" value="1"/>
</dbReference>